<protein>
    <submittedName>
        <fullName evidence="1">Uncharacterized protein</fullName>
    </submittedName>
</protein>
<reference evidence="1" key="1">
    <citation type="submission" date="2019-11" db="EMBL/GenBank/DDBJ databases">
        <title>Nori genome reveals adaptations in red seaweeds to the harsh intertidal environment.</title>
        <authorList>
            <person name="Wang D."/>
            <person name="Mao Y."/>
        </authorList>
    </citation>
    <scope>NUCLEOTIDE SEQUENCE</scope>
    <source>
        <tissue evidence="1">Gametophyte</tissue>
    </source>
</reference>
<proteinExistence type="predicted"/>
<comment type="caution">
    <text evidence="1">The sequence shown here is derived from an EMBL/GenBank/DDBJ whole genome shotgun (WGS) entry which is preliminary data.</text>
</comment>
<sequence length="330" mass="31895">MDADGRPFTGPAAAADGEGRVITAEFHDTVIVCVYVPNAGAGLVRLATRVGPGVGADGRGGCGGGGGGDGGGDEGDGGVDGGGDDGDVGGDGGECEAGGASRGGWDARLRAHVAAVVARTGKGVLVAGDLNVAHAAMDLANPQSNVRNAGFTPAERRSFSALVGPPPGGIDDSPGGGGGPSRARGAGAKGVRPPRGAAGRRREGAAASATAPTATAPTVDAAAAPLATGASAIAPLPAPRASPPPPPPLMVDTLRVAHPTTVVYTFWSSRRGGEARAKNVGWRLDYVLASAAAAGRVVAAWARPEVGGSDHAPVGVTIRAALTPPPPAAG</sequence>
<accession>A0ACC3C2A7</accession>
<organism evidence="1 2">
    <name type="scientific">Pyropia yezoensis</name>
    <name type="common">Susabi-nori</name>
    <name type="synonym">Porphyra yezoensis</name>
    <dbReference type="NCBI Taxonomy" id="2788"/>
    <lineage>
        <taxon>Eukaryota</taxon>
        <taxon>Rhodophyta</taxon>
        <taxon>Bangiophyceae</taxon>
        <taxon>Bangiales</taxon>
        <taxon>Bangiaceae</taxon>
        <taxon>Pyropia</taxon>
    </lineage>
</organism>
<name>A0ACC3C2A7_PYRYE</name>
<keyword evidence="2" id="KW-1185">Reference proteome</keyword>
<evidence type="ECO:0000313" key="2">
    <source>
        <dbReference type="Proteomes" id="UP000798662"/>
    </source>
</evidence>
<dbReference type="EMBL" id="CM020619">
    <property type="protein sequence ID" value="KAK1864421.1"/>
    <property type="molecule type" value="Genomic_DNA"/>
</dbReference>
<dbReference type="Proteomes" id="UP000798662">
    <property type="component" value="Chromosome 2"/>
</dbReference>
<gene>
    <name evidence="1" type="ORF">I4F81_006969</name>
</gene>
<evidence type="ECO:0000313" key="1">
    <source>
        <dbReference type="EMBL" id="KAK1864421.1"/>
    </source>
</evidence>